<accession>A0A6B2LW26</accession>
<dbReference type="AlphaFoldDB" id="A0A6B2LW26"/>
<protein>
    <submittedName>
        <fullName evidence="2">Uncharacterized protein</fullName>
    </submittedName>
</protein>
<organism evidence="2">
    <name type="scientific">Arcella intermedia</name>
    <dbReference type="NCBI Taxonomy" id="1963864"/>
    <lineage>
        <taxon>Eukaryota</taxon>
        <taxon>Amoebozoa</taxon>
        <taxon>Tubulinea</taxon>
        <taxon>Elardia</taxon>
        <taxon>Arcellinida</taxon>
        <taxon>Sphaerothecina</taxon>
        <taxon>Arcellidae</taxon>
        <taxon>Arcella</taxon>
    </lineage>
</organism>
<dbReference type="EMBL" id="GIBP01012106">
    <property type="protein sequence ID" value="NDV41075.1"/>
    <property type="molecule type" value="Transcribed_RNA"/>
</dbReference>
<sequence length="44" mass="4959">MFAVNILLVILLVHILLVLAILVLLEMELYVKIMTNVPMVPAEI</sequence>
<keyword evidence="1" id="KW-0812">Transmembrane</keyword>
<evidence type="ECO:0000313" key="2">
    <source>
        <dbReference type="EMBL" id="NDV41075.1"/>
    </source>
</evidence>
<proteinExistence type="predicted"/>
<reference evidence="2" key="1">
    <citation type="journal article" date="2020" name="J. Eukaryot. Microbiol.">
        <title>De novo Sequencing, Assembly and Annotation of the Transcriptome for the Free-Living Testate Amoeba Arcella intermedia.</title>
        <authorList>
            <person name="Ribeiro G.M."/>
            <person name="Porfirio-Sousa A.L."/>
            <person name="Maurer-Alcala X.X."/>
            <person name="Katz L.A."/>
            <person name="Lahr D.J.G."/>
        </authorList>
    </citation>
    <scope>NUCLEOTIDE SEQUENCE</scope>
</reference>
<feature type="transmembrane region" description="Helical" evidence="1">
    <location>
        <begin position="6"/>
        <end position="25"/>
    </location>
</feature>
<name>A0A6B2LW26_9EUKA</name>
<evidence type="ECO:0000256" key="1">
    <source>
        <dbReference type="SAM" id="Phobius"/>
    </source>
</evidence>
<keyword evidence="1" id="KW-1133">Transmembrane helix</keyword>
<keyword evidence="1" id="KW-0472">Membrane</keyword>